<comment type="similarity">
    <text evidence="7">Belongs to the metallo-dependent hydrolases superfamily. HutI family.</text>
</comment>
<proteinExistence type="inferred from homology"/>
<evidence type="ECO:0000256" key="6">
    <source>
        <dbReference type="ARBA" id="ARBA00023004"/>
    </source>
</evidence>
<dbReference type="AlphaFoldDB" id="A0A1G2DEC0"/>
<dbReference type="NCBIfam" id="TIGR01224">
    <property type="entry name" value="hutI"/>
    <property type="match status" value="1"/>
</dbReference>
<dbReference type="UniPathway" id="UPA00379">
    <property type="reaction ID" value="UER00551"/>
</dbReference>
<dbReference type="GO" id="GO:0050480">
    <property type="term" value="F:imidazolonepropionase activity"/>
    <property type="evidence" value="ECO:0007669"/>
    <property type="project" value="UniProtKB-UniRule"/>
</dbReference>
<dbReference type="HAMAP" id="MF_00372">
    <property type="entry name" value="HutI"/>
    <property type="match status" value="1"/>
</dbReference>
<dbReference type="FunFam" id="3.20.20.140:FF:000007">
    <property type="entry name" value="Imidazolonepropionase"/>
    <property type="match status" value="1"/>
</dbReference>
<dbReference type="EMBL" id="MHLO01000029">
    <property type="protein sequence ID" value="OGZ11792.1"/>
    <property type="molecule type" value="Genomic_DNA"/>
</dbReference>
<dbReference type="InterPro" id="IPR006680">
    <property type="entry name" value="Amidohydro-rel"/>
</dbReference>
<feature type="binding site" evidence="7">
    <location>
        <position position="242"/>
    </location>
    <ligand>
        <name>Fe(3+)</name>
        <dbReference type="ChEBI" id="CHEBI:29034"/>
    </ligand>
</feature>
<evidence type="ECO:0000256" key="2">
    <source>
        <dbReference type="ARBA" id="ARBA00022723"/>
    </source>
</evidence>
<feature type="binding site" evidence="7">
    <location>
        <position position="242"/>
    </location>
    <ligand>
        <name>Zn(2+)</name>
        <dbReference type="ChEBI" id="CHEBI:29105"/>
    </ligand>
</feature>
<dbReference type="SUPFAM" id="SSF51556">
    <property type="entry name" value="Metallo-dependent hydrolases"/>
    <property type="match status" value="1"/>
</dbReference>
<feature type="binding site" evidence="7">
    <location>
        <position position="74"/>
    </location>
    <ligand>
        <name>Zn(2+)</name>
        <dbReference type="ChEBI" id="CHEBI:29105"/>
    </ligand>
</feature>
<feature type="binding site" evidence="7">
    <location>
        <position position="321"/>
    </location>
    <ligand>
        <name>Fe(3+)</name>
        <dbReference type="ChEBI" id="CHEBI:29034"/>
    </ligand>
</feature>
<feature type="binding site" evidence="7">
    <location>
        <position position="321"/>
    </location>
    <ligand>
        <name>Zn(2+)</name>
        <dbReference type="ChEBI" id="CHEBI:29105"/>
    </ligand>
</feature>
<dbReference type="Proteomes" id="UP000178636">
    <property type="component" value="Unassembled WGS sequence"/>
</dbReference>
<evidence type="ECO:0000256" key="7">
    <source>
        <dbReference type="HAMAP-Rule" id="MF_00372"/>
    </source>
</evidence>
<dbReference type="GO" id="GO:0005506">
    <property type="term" value="F:iron ion binding"/>
    <property type="evidence" value="ECO:0007669"/>
    <property type="project" value="UniProtKB-UniRule"/>
</dbReference>
<sequence>MLTIAHIAELATGRAREVGTEIIRDAAVVVDGEKIVANGKTSQLLKRFPKRKGDKEIDATGKIVIPGFVDCHTHLVFAGSRAEEYRDKIRGVSYAALHKKGRGIHSTVAATRRASEEELFASAKKTLDEMLRLGTTTVEIKSGYGLTLGDELKILSVIRRLKKTAKQDIVATFLGAHTVPREYKGKRGAYVDLVVDTMLPRVAKEGLAEYVDVFCDPLGFTAKETGKIFARARALGLPVRVHGEQTAHGGGAAAGAKFHAASVDHCDHLRDGDIALMKRSGTTAVILPGVLLHTMEWQNTALPAVVKKLRAARVPIALATDYNPGSSPLLSMKLVMDLGMRFFRMEGGECLAGATGHPAVALGLGKRVGSIEAGKQADLLVIDAPSVAEYLYRIGESPIALVVKKGAVVIKN</sequence>
<comment type="caution">
    <text evidence="9">The sequence shown here is derived from an EMBL/GenBank/DDBJ whole genome shotgun (WGS) entry which is preliminary data.</text>
</comment>
<feature type="binding site" evidence="7">
    <location>
        <position position="72"/>
    </location>
    <ligand>
        <name>Zn(2+)</name>
        <dbReference type="ChEBI" id="CHEBI:29105"/>
    </ligand>
</feature>
<dbReference type="GO" id="GO:0005737">
    <property type="term" value="C:cytoplasm"/>
    <property type="evidence" value="ECO:0007669"/>
    <property type="project" value="UniProtKB-SubCell"/>
</dbReference>
<feature type="binding site" evidence="7">
    <location>
        <position position="326"/>
    </location>
    <ligand>
        <name>4-imidazolone-5-propanoate</name>
        <dbReference type="ChEBI" id="CHEBI:77893"/>
    </ligand>
</feature>
<dbReference type="Gene3D" id="3.20.20.140">
    <property type="entry name" value="Metal-dependent hydrolases"/>
    <property type="match status" value="1"/>
</dbReference>
<comment type="pathway">
    <text evidence="7">Amino-acid degradation; L-histidine degradation into L-glutamate; N-formimidoyl-L-glutamate from L-histidine: step 3/3.</text>
</comment>
<evidence type="ECO:0000256" key="5">
    <source>
        <dbReference type="ARBA" id="ARBA00022833"/>
    </source>
</evidence>
<keyword evidence="7" id="KW-0963">Cytoplasm</keyword>
<feature type="binding site" evidence="7">
    <location>
        <position position="144"/>
    </location>
    <ligand>
        <name>4-imidazolone-5-propanoate</name>
        <dbReference type="ChEBI" id="CHEBI:77893"/>
    </ligand>
</feature>
<dbReference type="InterPro" id="IPR005920">
    <property type="entry name" value="HutI"/>
</dbReference>
<dbReference type="Pfam" id="PF01979">
    <property type="entry name" value="Amidohydro_1"/>
    <property type="match status" value="1"/>
</dbReference>
<dbReference type="GO" id="GO:0008270">
    <property type="term" value="F:zinc ion binding"/>
    <property type="evidence" value="ECO:0007669"/>
    <property type="project" value="UniProtKB-UniRule"/>
</dbReference>
<evidence type="ECO:0000313" key="9">
    <source>
        <dbReference type="EMBL" id="OGZ11792.1"/>
    </source>
</evidence>
<organism evidence="9 10">
    <name type="scientific">Candidatus Lloydbacteria bacterium RIFCSPHIGHO2_02_FULL_54_17</name>
    <dbReference type="NCBI Taxonomy" id="1798664"/>
    <lineage>
        <taxon>Bacteria</taxon>
        <taxon>Candidatus Lloydiibacteriota</taxon>
    </lineage>
</organism>
<dbReference type="STRING" id="1798664.A3C93_02565"/>
<keyword evidence="3 7" id="KW-0378">Hydrolase</keyword>
<feature type="binding site" evidence="7">
    <location>
        <position position="72"/>
    </location>
    <ligand>
        <name>Fe(3+)</name>
        <dbReference type="ChEBI" id="CHEBI:29034"/>
    </ligand>
</feature>
<feature type="binding site" evidence="7">
    <location>
        <position position="177"/>
    </location>
    <ligand>
        <name>4-imidazolone-5-propanoate</name>
        <dbReference type="ChEBI" id="CHEBI:77893"/>
    </ligand>
</feature>
<dbReference type="InterPro" id="IPR032466">
    <property type="entry name" value="Metal_Hydrolase"/>
</dbReference>
<feature type="binding site" evidence="7">
    <location>
        <position position="81"/>
    </location>
    <ligand>
        <name>4-imidazolone-5-propanoate</name>
        <dbReference type="ChEBI" id="CHEBI:77893"/>
    </ligand>
</feature>
<dbReference type="PANTHER" id="PTHR42752:SF1">
    <property type="entry name" value="IMIDAZOLONEPROPIONASE-RELATED"/>
    <property type="match status" value="1"/>
</dbReference>
<feature type="domain" description="Amidohydrolase-related" evidence="8">
    <location>
        <begin position="63"/>
        <end position="408"/>
    </location>
</feature>
<evidence type="ECO:0000256" key="3">
    <source>
        <dbReference type="ARBA" id="ARBA00022801"/>
    </source>
</evidence>
<accession>A0A1G2DEC0</accession>
<protein>
    <recommendedName>
        <fullName evidence="1 7">Imidazolonepropionase</fullName>
        <ecNumber evidence="1 7">3.5.2.7</ecNumber>
    </recommendedName>
    <alternativeName>
        <fullName evidence="7">Imidazolone-5-propionate hydrolase</fullName>
    </alternativeName>
</protein>
<feature type="binding site" evidence="7">
    <location>
        <position position="323"/>
    </location>
    <ligand>
        <name>N-formimidoyl-L-glutamate</name>
        <dbReference type="ChEBI" id="CHEBI:58928"/>
    </ligand>
</feature>
<evidence type="ECO:0000313" key="10">
    <source>
        <dbReference type="Proteomes" id="UP000178636"/>
    </source>
</evidence>
<dbReference type="SUPFAM" id="SSF51338">
    <property type="entry name" value="Composite domain of metallo-dependent hydrolases"/>
    <property type="match status" value="1"/>
</dbReference>
<name>A0A1G2DEC0_9BACT</name>
<gene>
    <name evidence="7" type="primary">hutI</name>
    <name evidence="9" type="ORF">A3C93_02565</name>
</gene>
<evidence type="ECO:0000256" key="4">
    <source>
        <dbReference type="ARBA" id="ARBA00022808"/>
    </source>
</evidence>
<comment type="cofactor">
    <cofactor evidence="7">
        <name>Zn(2+)</name>
        <dbReference type="ChEBI" id="CHEBI:29105"/>
    </cofactor>
    <cofactor evidence="7">
        <name>Fe(3+)</name>
        <dbReference type="ChEBI" id="CHEBI:29034"/>
    </cofactor>
    <text evidence="7">Binds 1 zinc or iron ion per subunit.</text>
</comment>
<keyword evidence="5 7" id="KW-0862">Zinc</keyword>
<keyword evidence="6 7" id="KW-0408">Iron</keyword>
<comment type="catalytic activity">
    <reaction evidence="7">
        <text>4-imidazolone-5-propanoate + H2O = N-formimidoyl-L-glutamate</text>
        <dbReference type="Rhea" id="RHEA:23660"/>
        <dbReference type="ChEBI" id="CHEBI:15377"/>
        <dbReference type="ChEBI" id="CHEBI:58928"/>
        <dbReference type="ChEBI" id="CHEBI:77893"/>
        <dbReference type="EC" id="3.5.2.7"/>
    </reaction>
</comment>
<reference evidence="9 10" key="1">
    <citation type="journal article" date="2016" name="Nat. Commun.">
        <title>Thousands of microbial genomes shed light on interconnected biogeochemical processes in an aquifer system.</title>
        <authorList>
            <person name="Anantharaman K."/>
            <person name="Brown C.T."/>
            <person name="Hug L.A."/>
            <person name="Sharon I."/>
            <person name="Castelle C.J."/>
            <person name="Probst A.J."/>
            <person name="Thomas B.C."/>
            <person name="Singh A."/>
            <person name="Wilkins M.J."/>
            <person name="Karaoz U."/>
            <person name="Brodie E.L."/>
            <person name="Williams K.H."/>
            <person name="Hubbard S.S."/>
            <person name="Banfield J.F."/>
        </authorList>
    </citation>
    <scope>NUCLEOTIDE SEQUENCE [LARGE SCALE GENOMIC DNA]</scope>
</reference>
<comment type="function">
    <text evidence="7">Catalyzes the hydrolytic cleavage of the carbon-nitrogen bond in imidazolone-5-propanoate to yield N-formimidoyl-L-glutamate. It is the third step in the universal histidine degradation pathway.</text>
</comment>
<dbReference type="GO" id="GO:0019556">
    <property type="term" value="P:L-histidine catabolic process to glutamate and formamide"/>
    <property type="evidence" value="ECO:0007669"/>
    <property type="project" value="UniProtKB-UniRule"/>
</dbReference>
<dbReference type="GO" id="GO:0019557">
    <property type="term" value="P:L-histidine catabolic process to glutamate and formate"/>
    <property type="evidence" value="ECO:0007669"/>
    <property type="project" value="UniProtKB-UniPathway"/>
</dbReference>
<comment type="subcellular location">
    <subcellularLocation>
        <location evidence="7">Cytoplasm</location>
    </subcellularLocation>
</comment>
<dbReference type="InterPro" id="IPR011059">
    <property type="entry name" value="Metal-dep_hydrolase_composite"/>
</dbReference>
<evidence type="ECO:0000256" key="1">
    <source>
        <dbReference type="ARBA" id="ARBA00012864"/>
    </source>
</evidence>
<feature type="binding site" evidence="7">
    <location>
        <position position="144"/>
    </location>
    <ligand>
        <name>N-formimidoyl-L-glutamate</name>
        <dbReference type="ChEBI" id="CHEBI:58928"/>
    </ligand>
</feature>
<feature type="binding site" evidence="7">
    <location>
        <position position="325"/>
    </location>
    <ligand>
        <name>N-formimidoyl-L-glutamate</name>
        <dbReference type="ChEBI" id="CHEBI:58928"/>
    </ligand>
</feature>
<keyword evidence="4 7" id="KW-0369">Histidine metabolism</keyword>
<keyword evidence="2 7" id="KW-0479">Metal-binding</keyword>
<evidence type="ECO:0000259" key="8">
    <source>
        <dbReference type="Pfam" id="PF01979"/>
    </source>
</evidence>
<dbReference type="Gene3D" id="2.30.40.10">
    <property type="entry name" value="Urease, subunit C, domain 1"/>
    <property type="match status" value="1"/>
</dbReference>
<dbReference type="PANTHER" id="PTHR42752">
    <property type="entry name" value="IMIDAZOLONEPROPIONASE"/>
    <property type="match status" value="1"/>
</dbReference>
<feature type="binding site" evidence="7">
    <location>
        <position position="74"/>
    </location>
    <ligand>
        <name>Fe(3+)</name>
        <dbReference type="ChEBI" id="CHEBI:29034"/>
    </ligand>
</feature>
<feature type="binding site" evidence="7">
    <location>
        <position position="245"/>
    </location>
    <ligand>
        <name>4-imidazolone-5-propanoate</name>
        <dbReference type="ChEBI" id="CHEBI:77893"/>
    </ligand>
</feature>
<dbReference type="EC" id="3.5.2.7" evidence="1 7"/>